<dbReference type="InterPro" id="IPR051131">
    <property type="entry name" value="NEK_Ser/Thr_kinase_NIMA"/>
</dbReference>
<evidence type="ECO:0000313" key="12">
    <source>
        <dbReference type="Proteomes" id="UP001189429"/>
    </source>
</evidence>
<dbReference type="InterPro" id="IPR000719">
    <property type="entry name" value="Prot_kinase_dom"/>
</dbReference>
<dbReference type="InterPro" id="IPR011009">
    <property type="entry name" value="Kinase-like_dom_sf"/>
</dbReference>
<evidence type="ECO:0000256" key="3">
    <source>
        <dbReference type="ARBA" id="ARBA00022679"/>
    </source>
</evidence>
<feature type="compositionally biased region" description="Low complexity" evidence="9">
    <location>
        <begin position="142"/>
        <end position="153"/>
    </location>
</feature>
<evidence type="ECO:0000256" key="5">
    <source>
        <dbReference type="ARBA" id="ARBA00022777"/>
    </source>
</evidence>
<dbReference type="SMART" id="SM00220">
    <property type="entry name" value="S_TKc"/>
    <property type="match status" value="1"/>
</dbReference>
<feature type="region of interest" description="Disordered" evidence="9">
    <location>
        <begin position="123"/>
        <end position="240"/>
    </location>
</feature>
<dbReference type="Pfam" id="PF00069">
    <property type="entry name" value="Pkinase"/>
    <property type="match status" value="1"/>
</dbReference>
<evidence type="ECO:0000256" key="1">
    <source>
        <dbReference type="ARBA" id="ARBA00012513"/>
    </source>
</evidence>
<feature type="compositionally biased region" description="Low complexity" evidence="9">
    <location>
        <begin position="206"/>
        <end position="224"/>
    </location>
</feature>
<gene>
    <name evidence="11" type="ORF">PCOR1329_LOCUS53727</name>
</gene>
<dbReference type="EC" id="2.7.11.1" evidence="1"/>
<dbReference type="PANTHER" id="PTHR44899">
    <property type="entry name" value="CAMK FAMILY PROTEIN KINASE"/>
    <property type="match status" value="1"/>
</dbReference>
<feature type="domain" description="Protein kinase" evidence="10">
    <location>
        <begin position="1"/>
        <end position="137"/>
    </location>
</feature>
<dbReference type="SUPFAM" id="SSF56112">
    <property type="entry name" value="Protein kinase-like (PK-like)"/>
    <property type="match status" value="1"/>
</dbReference>
<feature type="compositionally biased region" description="Low complexity" evidence="9">
    <location>
        <begin position="376"/>
        <end position="387"/>
    </location>
</feature>
<reference evidence="11" key="1">
    <citation type="submission" date="2023-10" db="EMBL/GenBank/DDBJ databases">
        <authorList>
            <person name="Chen Y."/>
            <person name="Shah S."/>
            <person name="Dougan E. K."/>
            <person name="Thang M."/>
            <person name="Chan C."/>
        </authorList>
    </citation>
    <scope>NUCLEOTIDE SEQUENCE [LARGE SCALE GENOMIC DNA]</scope>
</reference>
<keyword evidence="6" id="KW-0067">ATP-binding</keyword>
<evidence type="ECO:0000256" key="9">
    <source>
        <dbReference type="SAM" id="MobiDB-lite"/>
    </source>
</evidence>
<protein>
    <recommendedName>
        <fullName evidence="1">non-specific serine/threonine protein kinase</fullName>
        <ecNumber evidence="1">2.7.11.1</ecNumber>
    </recommendedName>
</protein>
<dbReference type="Gene3D" id="1.10.510.10">
    <property type="entry name" value="Transferase(Phosphotransferase) domain 1"/>
    <property type="match status" value="1"/>
</dbReference>
<keyword evidence="4" id="KW-0547">Nucleotide-binding</keyword>
<evidence type="ECO:0000256" key="6">
    <source>
        <dbReference type="ARBA" id="ARBA00022840"/>
    </source>
</evidence>
<keyword evidence="5" id="KW-0418">Kinase</keyword>
<dbReference type="Proteomes" id="UP001189429">
    <property type="component" value="Unassembled WGS sequence"/>
</dbReference>
<comment type="catalytic activity">
    <reaction evidence="7">
        <text>L-threonyl-[protein] + ATP = O-phospho-L-threonyl-[protein] + ADP + H(+)</text>
        <dbReference type="Rhea" id="RHEA:46608"/>
        <dbReference type="Rhea" id="RHEA-COMP:11060"/>
        <dbReference type="Rhea" id="RHEA-COMP:11605"/>
        <dbReference type="ChEBI" id="CHEBI:15378"/>
        <dbReference type="ChEBI" id="CHEBI:30013"/>
        <dbReference type="ChEBI" id="CHEBI:30616"/>
        <dbReference type="ChEBI" id="CHEBI:61977"/>
        <dbReference type="ChEBI" id="CHEBI:456216"/>
        <dbReference type="EC" id="2.7.11.1"/>
    </reaction>
</comment>
<name>A0ABN9V3U0_9DINO</name>
<evidence type="ECO:0000256" key="2">
    <source>
        <dbReference type="ARBA" id="ARBA00022527"/>
    </source>
</evidence>
<keyword evidence="2" id="KW-0723">Serine/threonine-protein kinase</keyword>
<feature type="compositionally biased region" description="Low complexity" evidence="9">
    <location>
        <begin position="161"/>
        <end position="178"/>
    </location>
</feature>
<proteinExistence type="predicted"/>
<accession>A0ABN9V3U0</accession>
<feature type="region of interest" description="Disordered" evidence="9">
    <location>
        <begin position="350"/>
        <end position="395"/>
    </location>
</feature>
<sequence length="450" mass="45883">MLFTSGVAKLGDFGVSRQMSAQTVCLNSFYGTPLYLSPELIQGQPYSQPTDVWSLGVMLYELLSLRHPFSGSGLQGIVAAVLRGVYPSLPRTRPPEFGSLVASMLAQEPRQRPRAEELVRRLGQLGRLPRPQTHAAARRHAAALAPAAAGRPTGVPPVPAAAPGAGSGSADRAASAEIRVVRVRRRRPSSAAPAPRQAPPTPRLGPGPLLLDPPASAASASAGEECGEGAAGPAAGPSVRDLRWEERRRARAAAAVAAAASLPDATAGREVPPSPSDPAARSEEAEPPQPTSPTSPGRGGAAGHPSAAPAEPIWPSSPRTPTAAPPYTSAERCGGDDCSEGGAAAAVPAGASAGAGRGGRGCDRPPRPVAAGAGGAPTVRAARAASAGRRRGAPLRGSGQYDIISGLWADDTSLLHRGPVLDVVALLPLLLLLFRVLSAHNHPARCPRAE</sequence>
<dbReference type="PANTHER" id="PTHR44899:SF3">
    <property type="entry name" value="SERINE_THREONINE-PROTEIN KINASE NEK1"/>
    <property type="match status" value="1"/>
</dbReference>
<feature type="region of interest" description="Disordered" evidence="9">
    <location>
        <begin position="259"/>
        <end position="337"/>
    </location>
</feature>
<evidence type="ECO:0000259" key="10">
    <source>
        <dbReference type="PROSITE" id="PS50011"/>
    </source>
</evidence>
<dbReference type="EMBL" id="CAUYUJ010016549">
    <property type="protein sequence ID" value="CAK0866573.1"/>
    <property type="molecule type" value="Genomic_DNA"/>
</dbReference>
<feature type="compositionally biased region" description="Pro residues" evidence="9">
    <location>
        <begin position="196"/>
        <end position="205"/>
    </location>
</feature>
<keyword evidence="12" id="KW-1185">Reference proteome</keyword>
<evidence type="ECO:0000256" key="4">
    <source>
        <dbReference type="ARBA" id="ARBA00022741"/>
    </source>
</evidence>
<feature type="compositionally biased region" description="Low complexity" evidence="9">
    <location>
        <begin position="123"/>
        <end position="135"/>
    </location>
</feature>
<evidence type="ECO:0000256" key="7">
    <source>
        <dbReference type="ARBA" id="ARBA00047899"/>
    </source>
</evidence>
<dbReference type="PROSITE" id="PS50011">
    <property type="entry name" value="PROTEIN_KINASE_DOM"/>
    <property type="match status" value="1"/>
</dbReference>
<evidence type="ECO:0000256" key="8">
    <source>
        <dbReference type="ARBA" id="ARBA00048679"/>
    </source>
</evidence>
<keyword evidence="3" id="KW-0808">Transferase</keyword>
<feature type="compositionally biased region" description="Low complexity" evidence="9">
    <location>
        <begin position="303"/>
        <end position="330"/>
    </location>
</feature>
<evidence type="ECO:0000313" key="11">
    <source>
        <dbReference type="EMBL" id="CAK0866573.1"/>
    </source>
</evidence>
<comment type="catalytic activity">
    <reaction evidence="8">
        <text>L-seryl-[protein] + ATP = O-phospho-L-seryl-[protein] + ADP + H(+)</text>
        <dbReference type="Rhea" id="RHEA:17989"/>
        <dbReference type="Rhea" id="RHEA-COMP:9863"/>
        <dbReference type="Rhea" id="RHEA-COMP:11604"/>
        <dbReference type="ChEBI" id="CHEBI:15378"/>
        <dbReference type="ChEBI" id="CHEBI:29999"/>
        <dbReference type="ChEBI" id="CHEBI:30616"/>
        <dbReference type="ChEBI" id="CHEBI:83421"/>
        <dbReference type="ChEBI" id="CHEBI:456216"/>
        <dbReference type="EC" id="2.7.11.1"/>
    </reaction>
</comment>
<organism evidence="11 12">
    <name type="scientific">Prorocentrum cordatum</name>
    <dbReference type="NCBI Taxonomy" id="2364126"/>
    <lineage>
        <taxon>Eukaryota</taxon>
        <taxon>Sar</taxon>
        <taxon>Alveolata</taxon>
        <taxon>Dinophyceae</taxon>
        <taxon>Prorocentrales</taxon>
        <taxon>Prorocentraceae</taxon>
        <taxon>Prorocentrum</taxon>
    </lineage>
</organism>
<comment type="caution">
    <text evidence="11">The sequence shown here is derived from an EMBL/GenBank/DDBJ whole genome shotgun (WGS) entry which is preliminary data.</text>
</comment>